<dbReference type="EMBL" id="NEVJ01000001">
    <property type="protein sequence ID" value="OZI26004.1"/>
    <property type="molecule type" value="Genomic_DNA"/>
</dbReference>
<accession>A0A261RLT1</accession>
<reference evidence="3" key="1">
    <citation type="submission" date="2017-05" db="EMBL/GenBank/DDBJ databases">
        <title>Complete and WGS of Bordetella genogroups.</title>
        <authorList>
            <person name="Spilker T."/>
            <person name="Lipuma J."/>
        </authorList>
    </citation>
    <scope>NUCLEOTIDE SEQUENCE</scope>
    <source>
        <strain evidence="3">AU21707</strain>
    </source>
</reference>
<evidence type="ECO:0000256" key="1">
    <source>
        <dbReference type="ARBA" id="ARBA00006174"/>
    </source>
</evidence>
<protein>
    <recommendedName>
        <fullName evidence="2">MmgE/PrpD N-terminal domain-containing protein</fullName>
    </recommendedName>
</protein>
<name>A0A261RLT1_9BORD</name>
<dbReference type="InterPro" id="IPR045336">
    <property type="entry name" value="MmgE_PrpD_N"/>
</dbReference>
<dbReference type="OrthoDB" id="8950577at2"/>
<proteinExistence type="inferred from homology"/>
<dbReference type="AlphaFoldDB" id="A0A261RLT1"/>
<dbReference type="InterPro" id="IPR005656">
    <property type="entry name" value="MmgE_PrpD"/>
</dbReference>
<dbReference type="Gene3D" id="1.10.4100.10">
    <property type="entry name" value="2-methylcitrate dehydratase PrpD"/>
    <property type="match status" value="1"/>
</dbReference>
<sequence length="461" mass="48412">MSNVSSEAMDPYARRLARFVLHMDASSLPDDVVDKLEALLLYALSVAMADHGEGDVLQAAMPVVHNAPGPAGLVNSSQTRSAADAAAINAALMFARNQVDTHEDICGHIGCVVIPAVLALAQARAASADTVVAALAAAYEVPPRLGHGAIASAIKRGLRGTSVFGVFGAAASAARVIGLDERKTAIALALAANYASGVTQCFIDGTPEAPLHNAHASRAGVVAALLAEQGVQAAPNSIEGRAGFFRAVSDTVPELDFSGWSIRQVTVKPVPGCVINQQPVRVATKLMAREGLSSEDVIGVTVALHPGDAAYPGIDRYGPFPTRQGACMSTAFMIEAVVQRGRLTFSDFFTLHGPGPIHEQSRRVQAVADPGITEHFACRVEMQLRDGRKVQAEALDASGMNLDHAEIIQLCEALSGEWPCHSPATAFAGLHHAVRALIRYRDADCVDAVDAVMRATRLLDT</sequence>
<organism evidence="3 4">
    <name type="scientific">Bordetella genomosp. 9</name>
    <dbReference type="NCBI Taxonomy" id="1416803"/>
    <lineage>
        <taxon>Bacteria</taxon>
        <taxon>Pseudomonadati</taxon>
        <taxon>Pseudomonadota</taxon>
        <taxon>Betaproteobacteria</taxon>
        <taxon>Burkholderiales</taxon>
        <taxon>Alcaligenaceae</taxon>
        <taxon>Bordetella</taxon>
    </lineage>
</organism>
<dbReference type="PANTHER" id="PTHR16943">
    <property type="entry name" value="2-METHYLCITRATE DEHYDRATASE-RELATED"/>
    <property type="match status" value="1"/>
</dbReference>
<comment type="caution">
    <text evidence="3">The sequence shown here is derived from an EMBL/GenBank/DDBJ whole genome shotgun (WGS) entry which is preliminary data.</text>
</comment>
<evidence type="ECO:0000313" key="3">
    <source>
        <dbReference type="EMBL" id="OZI26004.1"/>
    </source>
</evidence>
<dbReference type="Pfam" id="PF03972">
    <property type="entry name" value="MmgE_PrpD_N"/>
    <property type="match status" value="1"/>
</dbReference>
<evidence type="ECO:0000259" key="2">
    <source>
        <dbReference type="Pfam" id="PF03972"/>
    </source>
</evidence>
<keyword evidence="4" id="KW-1185">Reference proteome</keyword>
<dbReference type="GO" id="GO:0016829">
    <property type="term" value="F:lyase activity"/>
    <property type="evidence" value="ECO:0007669"/>
    <property type="project" value="InterPro"/>
</dbReference>
<dbReference type="PANTHER" id="PTHR16943:SF8">
    <property type="entry name" value="2-METHYLCITRATE DEHYDRATASE"/>
    <property type="match status" value="1"/>
</dbReference>
<dbReference type="SUPFAM" id="SSF103378">
    <property type="entry name" value="2-methylcitrate dehydratase PrpD"/>
    <property type="match status" value="1"/>
</dbReference>
<feature type="domain" description="MmgE/PrpD N-terminal" evidence="2">
    <location>
        <begin position="14"/>
        <end position="251"/>
    </location>
</feature>
<evidence type="ECO:0000313" key="4">
    <source>
        <dbReference type="Proteomes" id="UP000216857"/>
    </source>
</evidence>
<dbReference type="InterPro" id="IPR042183">
    <property type="entry name" value="MmgE/PrpD_sf_1"/>
</dbReference>
<comment type="similarity">
    <text evidence="1">Belongs to the PrpD family.</text>
</comment>
<dbReference type="Proteomes" id="UP000216857">
    <property type="component" value="Unassembled WGS sequence"/>
</dbReference>
<gene>
    <name evidence="3" type="ORF">CAL26_01200</name>
</gene>
<dbReference type="InterPro" id="IPR036148">
    <property type="entry name" value="MmgE/PrpD_sf"/>
</dbReference>